<gene>
    <name evidence="2" type="ORF">H1D24_39305</name>
</gene>
<dbReference type="AlphaFoldDB" id="A0A7W0DUR8"/>
<dbReference type="EMBL" id="JACEHE010000050">
    <property type="protein sequence ID" value="MBA2951646.1"/>
    <property type="molecule type" value="Genomic_DNA"/>
</dbReference>
<organism evidence="2 3">
    <name type="scientific">Streptomyces himalayensis subsp. himalayensis</name>
    <dbReference type="NCBI Taxonomy" id="2756131"/>
    <lineage>
        <taxon>Bacteria</taxon>
        <taxon>Bacillati</taxon>
        <taxon>Actinomycetota</taxon>
        <taxon>Actinomycetes</taxon>
        <taxon>Kitasatosporales</taxon>
        <taxon>Streptomycetaceae</taxon>
        <taxon>Streptomyces</taxon>
        <taxon>Streptomyces himalayensis</taxon>
    </lineage>
</organism>
<comment type="caution">
    <text evidence="2">The sequence shown here is derived from an EMBL/GenBank/DDBJ whole genome shotgun (WGS) entry which is preliminary data.</text>
</comment>
<keyword evidence="1" id="KW-0175">Coiled coil</keyword>
<sequence>MSSFNVTFFLEEHAHARGSGLPHPALYIQPDGGHSGSVSFQISSNLSADEQLKIAESILRGVQRWRDKLAEDTQRRRTAEDELAAAREEIARLKAERESGDES</sequence>
<reference evidence="2 3" key="1">
    <citation type="submission" date="2020-07" db="EMBL/GenBank/DDBJ databases">
        <title>Streptomyces isolated from Indian soil.</title>
        <authorList>
            <person name="Mandal S."/>
            <person name="Maiti P.K."/>
        </authorList>
    </citation>
    <scope>NUCLEOTIDE SEQUENCE [LARGE SCALE GENOMIC DNA]</scope>
    <source>
        <strain evidence="2 3">PSKA28</strain>
    </source>
</reference>
<name>A0A7W0DUR8_9ACTN</name>
<dbReference type="Proteomes" id="UP000545761">
    <property type="component" value="Unassembled WGS sequence"/>
</dbReference>
<protein>
    <submittedName>
        <fullName evidence="2">Uncharacterized protein</fullName>
    </submittedName>
</protein>
<accession>A0A7W0DUR8</accession>
<feature type="coiled-coil region" evidence="1">
    <location>
        <begin position="62"/>
        <end position="103"/>
    </location>
</feature>
<evidence type="ECO:0000256" key="1">
    <source>
        <dbReference type="SAM" id="Coils"/>
    </source>
</evidence>
<evidence type="ECO:0000313" key="3">
    <source>
        <dbReference type="Proteomes" id="UP000545761"/>
    </source>
</evidence>
<proteinExistence type="predicted"/>
<evidence type="ECO:0000313" key="2">
    <source>
        <dbReference type="EMBL" id="MBA2951646.1"/>
    </source>
</evidence>
<dbReference type="RefSeq" id="WP_181662557.1">
    <property type="nucleotide sequence ID" value="NZ_JACEHE010000050.1"/>
</dbReference>